<dbReference type="PANTHER" id="PTHR43194">
    <property type="entry name" value="HYDROLASE ALPHA/BETA FOLD FAMILY"/>
    <property type="match status" value="1"/>
</dbReference>
<comment type="caution">
    <text evidence="2">The sequence shown here is derived from an EMBL/GenBank/DDBJ whole genome shotgun (WGS) entry which is preliminary data.</text>
</comment>
<name>A0A5M3N2H2_CONPW</name>
<dbReference type="InterPro" id="IPR000073">
    <property type="entry name" value="AB_hydrolase_1"/>
</dbReference>
<dbReference type="Proteomes" id="UP000053558">
    <property type="component" value="Unassembled WGS sequence"/>
</dbReference>
<keyword evidence="2" id="KW-0378">Hydrolase</keyword>
<gene>
    <name evidence="2" type="ORF">CONPUDRAFT_80104</name>
</gene>
<dbReference type="Pfam" id="PF12697">
    <property type="entry name" value="Abhydrolase_6"/>
    <property type="match status" value="1"/>
</dbReference>
<dbReference type="SUPFAM" id="SSF53474">
    <property type="entry name" value="alpha/beta-Hydrolases"/>
    <property type="match status" value="1"/>
</dbReference>
<dbReference type="RefSeq" id="XP_007764322.1">
    <property type="nucleotide sequence ID" value="XM_007766132.1"/>
</dbReference>
<protein>
    <submittedName>
        <fullName evidence="2">Alpha beta-hydrolase</fullName>
    </submittedName>
</protein>
<feature type="domain" description="AB hydrolase-1" evidence="1">
    <location>
        <begin position="26"/>
        <end position="270"/>
    </location>
</feature>
<dbReference type="InterPro" id="IPR050228">
    <property type="entry name" value="Carboxylesterase_BioH"/>
</dbReference>
<dbReference type="PANTHER" id="PTHR43194:SF2">
    <property type="entry name" value="PEROXISOMAL MEMBRANE PROTEIN LPX1"/>
    <property type="match status" value="1"/>
</dbReference>
<dbReference type="InterPro" id="IPR029058">
    <property type="entry name" value="AB_hydrolase_fold"/>
</dbReference>
<proteinExistence type="predicted"/>
<reference evidence="3" key="1">
    <citation type="journal article" date="2012" name="Science">
        <title>The Paleozoic origin of enzymatic lignin decomposition reconstructed from 31 fungal genomes.</title>
        <authorList>
            <person name="Floudas D."/>
            <person name="Binder M."/>
            <person name="Riley R."/>
            <person name="Barry K."/>
            <person name="Blanchette R.A."/>
            <person name="Henrissat B."/>
            <person name="Martinez A.T."/>
            <person name="Otillar R."/>
            <person name="Spatafora J.W."/>
            <person name="Yadav J.S."/>
            <person name="Aerts A."/>
            <person name="Benoit I."/>
            <person name="Boyd A."/>
            <person name="Carlson A."/>
            <person name="Copeland A."/>
            <person name="Coutinho P.M."/>
            <person name="de Vries R.P."/>
            <person name="Ferreira P."/>
            <person name="Findley K."/>
            <person name="Foster B."/>
            <person name="Gaskell J."/>
            <person name="Glotzer D."/>
            <person name="Gorecki P."/>
            <person name="Heitman J."/>
            <person name="Hesse C."/>
            <person name="Hori C."/>
            <person name="Igarashi K."/>
            <person name="Jurgens J.A."/>
            <person name="Kallen N."/>
            <person name="Kersten P."/>
            <person name="Kohler A."/>
            <person name="Kuees U."/>
            <person name="Kumar T.K.A."/>
            <person name="Kuo A."/>
            <person name="LaButti K."/>
            <person name="Larrondo L.F."/>
            <person name="Lindquist E."/>
            <person name="Ling A."/>
            <person name="Lombard V."/>
            <person name="Lucas S."/>
            <person name="Lundell T."/>
            <person name="Martin R."/>
            <person name="McLaughlin D.J."/>
            <person name="Morgenstern I."/>
            <person name="Morin E."/>
            <person name="Murat C."/>
            <person name="Nagy L.G."/>
            <person name="Nolan M."/>
            <person name="Ohm R.A."/>
            <person name="Patyshakuliyeva A."/>
            <person name="Rokas A."/>
            <person name="Ruiz-Duenas F.J."/>
            <person name="Sabat G."/>
            <person name="Salamov A."/>
            <person name="Samejima M."/>
            <person name="Schmutz J."/>
            <person name="Slot J.C."/>
            <person name="St John F."/>
            <person name="Stenlid J."/>
            <person name="Sun H."/>
            <person name="Sun S."/>
            <person name="Syed K."/>
            <person name="Tsang A."/>
            <person name="Wiebenga A."/>
            <person name="Young D."/>
            <person name="Pisabarro A."/>
            <person name="Eastwood D.C."/>
            <person name="Martin F."/>
            <person name="Cullen D."/>
            <person name="Grigoriev I.V."/>
            <person name="Hibbett D.S."/>
        </authorList>
    </citation>
    <scope>NUCLEOTIDE SEQUENCE [LARGE SCALE GENOMIC DNA]</scope>
    <source>
        <strain evidence="3">RWD-64-598 SS2</strain>
    </source>
</reference>
<dbReference type="EMBL" id="JH711574">
    <property type="protein sequence ID" value="EIW85568.1"/>
    <property type="molecule type" value="Genomic_DNA"/>
</dbReference>
<dbReference type="Gene3D" id="3.40.50.1820">
    <property type="entry name" value="alpha/beta hydrolase"/>
    <property type="match status" value="1"/>
</dbReference>
<dbReference type="OrthoDB" id="408373at2759"/>
<dbReference type="GO" id="GO:0016787">
    <property type="term" value="F:hydrolase activity"/>
    <property type="evidence" value="ECO:0007669"/>
    <property type="project" value="UniProtKB-KW"/>
</dbReference>
<keyword evidence="3" id="KW-1185">Reference proteome</keyword>
<accession>A0A5M3N2H2</accession>
<evidence type="ECO:0000313" key="3">
    <source>
        <dbReference type="Proteomes" id="UP000053558"/>
    </source>
</evidence>
<organism evidence="2 3">
    <name type="scientific">Coniophora puteana (strain RWD-64-598)</name>
    <name type="common">Brown rot fungus</name>
    <dbReference type="NCBI Taxonomy" id="741705"/>
    <lineage>
        <taxon>Eukaryota</taxon>
        <taxon>Fungi</taxon>
        <taxon>Dikarya</taxon>
        <taxon>Basidiomycota</taxon>
        <taxon>Agaricomycotina</taxon>
        <taxon>Agaricomycetes</taxon>
        <taxon>Agaricomycetidae</taxon>
        <taxon>Boletales</taxon>
        <taxon>Coniophorineae</taxon>
        <taxon>Coniophoraceae</taxon>
        <taxon>Coniophora</taxon>
    </lineage>
</organism>
<dbReference type="GeneID" id="19210027"/>
<sequence>MVKELKSTDGTLIYAEATGDPSKPSVVFVHGFLLSGESFDNLFEDQKLLDKLYLVRYDVRSHGRSGKPQTMEGHASSLYADDFKTVIEAFNLRRPVFCGWSLGGSTGADICTYLDPIPLSGLVYMCAVPYLEPSVVEGTGRPDLRGLLTAVSTDGEVVDSINTRIKFMETLFKDHRSVPWKTKFSWMGSGVFMTPADCRFALGRPQDGSKLLEAGRNGLPLLVIAAGDDEQLDGEGTVRTFAPHFKNMKVARIANAGHAVHLDQQEEFVKTLIAFVLGECH</sequence>
<evidence type="ECO:0000313" key="2">
    <source>
        <dbReference type="EMBL" id="EIW85568.1"/>
    </source>
</evidence>
<dbReference type="KEGG" id="cput:CONPUDRAFT_80104"/>
<dbReference type="OMA" id="YDDSANW"/>
<dbReference type="AlphaFoldDB" id="A0A5M3N2H2"/>
<evidence type="ECO:0000259" key="1">
    <source>
        <dbReference type="Pfam" id="PF12697"/>
    </source>
</evidence>